<evidence type="ECO:0000313" key="2">
    <source>
        <dbReference type="Proteomes" id="UP000824596"/>
    </source>
</evidence>
<dbReference type="AlphaFoldDB" id="A0A9P8SMK0"/>
<comment type="caution">
    <text evidence="1">The sequence shown here is derived from an EMBL/GenBank/DDBJ whole genome shotgun (WGS) entry which is preliminary data.</text>
</comment>
<dbReference type="EMBL" id="JAIZPD010000001">
    <property type="protein sequence ID" value="KAH0968673.1"/>
    <property type="molecule type" value="Genomic_DNA"/>
</dbReference>
<name>A0A9P8SMK0_9HYPO</name>
<dbReference type="RefSeq" id="XP_044726186.1">
    <property type="nucleotide sequence ID" value="XM_044859786.1"/>
</dbReference>
<dbReference type="OrthoDB" id="10565381at2759"/>
<evidence type="ECO:0000313" key="1">
    <source>
        <dbReference type="EMBL" id="KAH0968673.1"/>
    </source>
</evidence>
<gene>
    <name evidence="1" type="ORF">HRG_01315</name>
</gene>
<dbReference type="GeneID" id="68350444"/>
<organism evidence="1 2">
    <name type="scientific">Hirsutella rhossiliensis</name>
    <dbReference type="NCBI Taxonomy" id="111463"/>
    <lineage>
        <taxon>Eukaryota</taxon>
        <taxon>Fungi</taxon>
        <taxon>Dikarya</taxon>
        <taxon>Ascomycota</taxon>
        <taxon>Pezizomycotina</taxon>
        <taxon>Sordariomycetes</taxon>
        <taxon>Hypocreomycetidae</taxon>
        <taxon>Hypocreales</taxon>
        <taxon>Ophiocordycipitaceae</taxon>
        <taxon>Hirsutella</taxon>
    </lineage>
</organism>
<keyword evidence="2" id="KW-1185">Reference proteome</keyword>
<protein>
    <submittedName>
        <fullName evidence="1">Uncharacterized protein</fullName>
    </submittedName>
</protein>
<proteinExistence type="predicted"/>
<accession>A0A9P8SMK0</accession>
<sequence length="166" mass="18683">MSDIDLSLWHTPVNPEEEPTPRHLITQLARAWTDYERANVGRIDTLIMFQEHFEGWNSALFGRIEPTIRAAFVNYLRTKEVITGPLRRCRHDYLLASLVTEEYWETQDTPVTSIDEGAQPVPAAIPLPLSPPIQPPVQPVQQATQSVTPTAFTNAPTSYTFLTAQG</sequence>
<reference evidence="1" key="1">
    <citation type="submission" date="2021-09" db="EMBL/GenBank/DDBJ databases">
        <title>A high-quality genome of the endoparasitic fungus Hirsutella rhossiliensis with a comparison of Hirsutella genomes reveals transposable elements contributing to genome size variation.</title>
        <authorList>
            <person name="Lin R."/>
            <person name="Jiao Y."/>
            <person name="Sun X."/>
            <person name="Ling J."/>
            <person name="Xie B."/>
            <person name="Cheng X."/>
        </authorList>
    </citation>
    <scope>NUCLEOTIDE SEQUENCE</scope>
    <source>
        <strain evidence="1">HR02</strain>
    </source>
</reference>
<dbReference type="Proteomes" id="UP000824596">
    <property type="component" value="Unassembled WGS sequence"/>
</dbReference>